<evidence type="ECO:0000256" key="1">
    <source>
        <dbReference type="SAM" id="MobiDB-lite"/>
    </source>
</evidence>
<sequence>MTFLTNYLVRHGIRIIDFYRLIDSKQSGLMSRADFVAGVLQQKIPLNSNDLEIILNYVDQDHTDQISFQMFSSRLYLYRISVRDQLRVRAHEFSKHQLDQHRMFIQPTGSKDIDKPPQGFPSKGFGRQVQSKVQPRSTERNKSLRHSRTSGNRIQPKQTETRSIREQPLSGDTFEIACSSNDAYNVSKSRKTVASIDPLSYLQDRSTEDHHINDQFIPVPILQVYDRSYFEQTGAQ</sequence>
<dbReference type="EMBL" id="JTDF01006804">
    <property type="protein sequence ID" value="KAF8565412.1"/>
    <property type="molecule type" value="Genomic_DNA"/>
</dbReference>
<dbReference type="InterPro" id="IPR011992">
    <property type="entry name" value="EF-hand-dom_pair"/>
</dbReference>
<evidence type="ECO:0008006" key="4">
    <source>
        <dbReference type="Google" id="ProtNLM"/>
    </source>
</evidence>
<dbReference type="SUPFAM" id="SSF47473">
    <property type="entry name" value="EF-hand"/>
    <property type="match status" value="1"/>
</dbReference>
<gene>
    <name evidence="2" type="ORF">P879_07584</name>
</gene>
<dbReference type="AlphaFoldDB" id="A0A8T0DDB9"/>
<dbReference type="Gene3D" id="1.10.238.10">
    <property type="entry name" value="EF-hand"/>
    <property type="match status" value="1"/>
</dbReference>
<feature type="region of interest" description="Disordered" evidence="1">
    <location>
        <begin position="107"/>
        <end position="168"/>
    </location>
</feature>
<proteinExistence type="predicted"/>
<dbReference type="OrthoDB" id="6241118at2759"/>
<accession>A0A8T0DDB9</accession>
<evidence type="ECO:0000313" key="3">
    <source>
        <dbReference type="Proteomes" id="UP000699462"/>
    </source>
</evidence>
<feature type="compositionally biased region" description="Polar residues" evidence="1">
    <location>
        <begin position="149"/>
        <end position="158"/>
    </location>
</feature>
<name>A0A8T0DDB9_9TREM</name>
<keyword evidence="3" id="KW-1185">Reference proteome</keyword>
<organism evidence="2 3">
    <name type="scientific">Paragonimus westermani</name>
    <dbReference type="NCBI Taxonomy" id="34504"/>
    <lineage>
        <taxon>Eukaryota</taxon>
        <taxon>Metazoa</taxon>
        <taxon>Spiralia</taxon>
        <taxon>Lophotrochozoa</taxon>
        <taxon>Platyhelminthes</taxon>
        <taxon>Trematoda</taxon>
        <taxon>Digenea</taxon>
        <taxon>Plagiorchiida</taxon>
        <taxon>Troglotremata</taxon>
        <taxon>Troglotrematidae</taxon>
        <taxon>Paragonimus</taxon>
    </lineage>
</organism>
<protein>
    <recommendedName>
        <fullName evidence="4">EF-hand domain-containing protein</fullName>
    </recommendedName>
</protein>
<dbReference type="Proteomes" id="UP000699462">
    <property type="component" value="Unassembled WGS sequence"/>
</dbReference>
<comment type="caution">
    <text evidence="2">The sequence shown here is derived from an EMBL/GenBank/DDBJ whole genome shotgun (WGS) entry which is preliminary data.</text>
</comment>
<evidence type="ECO:0000313" key="2">
    <source>
        <dbReference type="EMBL" id="KAF8565412.1"/>
    </source>
</evidence>
<reference evidence="2 3" key="1">
    <citation type="submission" date="2019-07" db="EMBL/GenBank/DDBJ databases">
        <title>Annotation for the trematode Paragonimus westermani.</title>
        <authorList>
            <person name="Choi Y.-J."/>
        </authorList>
    </citation>
    <scope>NUCLEOTIDE SEQUENCE [LARGE SCALE GENOMIC DNA]</scope>
    <source>
        <strain evidence="2">180907_Pwestermani</strain>
    </source>
</reference>